<dbReference type="SUPFAM" id="SSF90123">
    <property type="entry name" value="ABC transporter transmembrane region"/>
    <property type="match status" value="1"/>
</dbReference>
<keyword evidence="6 7" id="KW-0472">Membrane</keyword>
<keyword evidence="11" id="KW-1185">Reference proteome</keyword>
<evidence type="ECO:0000256" key="2">
    <source>
        <dbReference type="ARBA" id="ARBA00022692"/>
    </source>
</evidence>
<dbReference type="EMBL" id="BAAAZR010000009">
    <property type="protein sequence ID" value="GAA3815819.1"/>
    <property type="molecule type" value="Genomic_DNA"/>
</dbReference>
<comment type="caution">
    <text evidence="10">The sequence shown here is derived from an EMBL/GenBank/DDBJ whole genome shotgun (WGS) entry which is preliminary data.</text>
</comment>
<proteinExistence type="predicted"/>
<evidence type="ECO:0000313" key="11">
    <source>
        <dbReference type="Proteomes" id="UP001500888"/>
    </source>
</evidence>
<dbReference type="Gene3D" id="3.40.50.300">
    <property type="entry name" value="P-loop containing nucleotide triphosphate hydrolases"/>
    <property type="match status" value="1"/>
</dbReference>
<dbReference type="PROSITE" id="PS50893">
    <property type="entry name" value="ABC_TRANSPORTER_2"/>
    <property type="match status" value="1"/>
</dbReference>
<evidence type="ECO:0000259" key="9">
    <source>
        <dbReference type="PROSITE" id="PS50929"/>
    </source>
</evidence>
<keyword evidence="3" id="KW-0547">Nucleotide-binding</keyword>
<organism evidence="10 11">
    <name type="scientific">Sphaerisporangium flaviroseum</name>
    <dbReference type="NCBI Taxonomy" id="509199"/>
    <lineage>
        <taxon>Bacteria</taxon>
        <taxon>Bacillati</taxon>
        <taxon>Actinomycetota</taxon>
        <taxon>Actinomycetes</taxon>
        <taxon>Streptosporangiales</taxon>
        <taxon>Streptosporangiaceae</taxon>
        <taxon>Sphaerisporangium</taxon>
    </lineage>
</organism>
<dbReference type="InterPro" id="IPR036640">
    <property type="entry name" value="ABC1_TM_sf"/>
</dbReference>
<dbReference type="PANTHER" id="PTHR24221:SF646">
    <property type="entry name" value="HAEMOLYSIN SECRETION ATP-BINDING PROTEIN"/>
    <property type="match status" value="1"/>
</dbReference>
<dbReference type="Gene3D" id="1.20.1560.10">
    <property type="entry name" value="ABC transporter type 1, transmembrane domain"/>
    <property type="match status" value="1"/>
</dbReference>
<comment type="subcellular location">
    <subcellularLocation>
        <location evidence="1">Cell membrane</location>
        <topology evidence="1">Multi-pass membrane protein</topology>
    </subcellularLocation>
</comment>
<reference evidence="11" key="1">
    <citation type="journal article" date="2019" name="Int. J. Syst. Evol. Microbiol.">
        <title>The Global Catalogue of Microorganisms (GCM) 10K type strain sequencing project: providing services to taxonomists for standard genome sequencing and annotation.</title>
        <authorList>
            <consortium name="The Broad Institute Genomics Platform"/>
            <consortium name="The Broad Institute Genome Sequencing Center for Infectious Disease"/>
            <person name="Wu L."/>
            <person name="Ma J."/>
        </authorList>
    </citation>
    <scope>NUCLEOTIDE SEQUENCE [LARGE SCALE GENOMIC DNA]</scope>
    <source>
        <strain evidence="11">JCM 16908</strain>
    </source>
</reference>
<dbReference type="InterPro" id="IPR003593">
    <property type="entry name" value="AAA+_ATPase"/>
</dbReference>
<dbReference type="RefSeq" id="WP_344942201.1">
    <property type="nucleotide sequence ID" value="NZ_BAAAZR010000009.1"/>
</dbReference>
<accession>A0ABP7IDR0</accession>
<dbReference type="Pfam" id="PF00005">
    <property type="entry name" value="ABC_tran"/>
    <property type="match status" value="1"/>
</dbReference>
<evidence type="ECO:0000256" key="7">
    <source>
        <dbReference type="SAM" id="Phobius"/>
    </source>
</evidence>
<dbReference type="InterPro" id="IPR017871">
    <property type="entry name" value="ABC_transporter-like_CS"/>
</dbReference>
<protein>
    <submittedName>
        <fullName evidence="10">ABC transporter ATP-binding protein</fullName>
    </submittedName>
</protein>
<feature type="domain" description="ABC transmembrane type-1" evidence="9">
    <location>
        <begin position="50"/>
        <end position="338"/>
    </location>
</feature>
<dbReference type="InterPro" id="IPR027417">
    <property type="entry name" value="P-loop_NTPase"/>
</dbReference>
<evidence type="ECO:0000256" key="6">
    <source>
        <dbReference type="ARBA" id="ARBA00023136"/>
    </source>
</evidence>
<dbReference type="GO" id="GO:0005524">
    <property type="term" value="F:ATP binding"/>
    <property type="evidence" value="ECO:0007669"/>
    <property type="project" value="UniProtKB-KW"/>
</dbReference>
<evidence type="ECO:0000256" key="5">
    <source>
        <dbReference type="ARBA" id="ARBA00022989"/>
    </source>
</evidence>
<dbReference type="SUPFAM" id="SSF52540">
    <property type="entry name" value="P-loop containing nucleoside triphosphate hydrolases"/>
    <property type="match status" value="1"/>
</dbReference>
<evidence type="ECO:0000256" key="4">
    <source>
        <dbReference type="ARBA" id="ARBA00022840"/>
    </source>
</evidence>
<evidence type="ECO:0000256" key="3">
    <source>
        <dbReference type="ARBA" id="ARBA00022741"/>
    </source>
</evidence>
<evidence type="ECO:0000313" key="10">
    <source>
        <dbReference type="EMBL" id="GAA3815819.1"/>
    </source>
</evidence>
<feature type="transmembrane region" description="Helical" evidence="7">
    <location>
        <begin position="159"/>
        <end position="182"/>
    </location>
</feature>
<gene>
    <name evidence="10" type="ORF">GCM10022226_40720</name>
</gene>
<keyword evidence="4 10" id="KW-0067">ATP-binding</keyword>
<feature type="domain" description="ABC transporter" evidence="8">
    <location>
        <begin position="372"/>
        <end position="615"/>
    </location>
</feature>
<dbReference type="Proteomes" id="UP001500888">
    <property type="component" value="Unassembled WGS sequence"/>
</dbReference>
<feature type="transmembrane region" description="Helical" evidence="7">
    <location>
        <begin position="50"/>
        <end position="71"/>
    </location>
</feature>
<dbReference type="PANTHER" id="PTHR24221">
    <property type="entry name" value="ATP-BINDING CASSETTE SUB-FAMILY B"/>
    <property type="match status" value="1"/>
</dbReference>
<evidence type="ECO:0000256" key="1">
    <source>
        <dbReference type="ARBA" id="ARBA00004651"/>
    </source>
</evidence>
<keyword evidence="2 7" id="KW-0812">Transmembrane</keyword>
<dbReference type="SMART" id="SM00382">
    <property type="entry name" value="AAA"/>
    <property type="match status" value="1"/>
</dbReference>
<feature type="transmembrane region" description="Helical" evidence="7">
    <location>
        <begin position="77"/>
        <end position="103"/>
    </location>
</feature>
<keyword evidence="5 7" id="KW-1133">Transmembrane helix</keyword>
<dbReference type="InterPro" id="IPR011527">
    <property type="entry name" value="ABC1_TM_dom"/>
</dbReference>
<dbReference type="InterPro" id="IPR003439">
    <property type="entry name" value="ABC_transporter-like_ATP-bd"/>
</dbReference>
<feature type="transmembrane region" description="Helical" evidence="7">
    <location>
        <begin position="281"/>
        <end position="301"/>
    </location>
</feature>
<evidence type="ECO:0000259" key="8">
    <source>
        <dbReference type="PROSITE" id="PS50893"/>
    </source>
</evidence>
<sequence>MSDDAQMASPYWSLDEAGGDIGLGRMFRRLPATTGAVLAIIARAAPRHAVTVLVLQIASGAATAFGLLATAGVLEELLAAGTAAGQVTAALPMIAVVVGTYVLRGAVDTAVASAHARVTPAVRRMAEGELFEAGLRVELAAFDDAGFYDRMQRARDRGLFHLGSAVDNLVELIGAALAVAAALTGLAVLHPALLPVLALGVLPAGWTVQRSARLSYAHMTRTVTLNRRVRMITELGTERRPAAEIRACQAQDFLLREYAEVADPLRDQEVRVGIGMVRAHAAGRVLTGLATGATFLALALLLRAGWIAPAVAGAAVMAVRSATGALGRLVVAGHQLLEQGMYVTDYQGFVADAESRGHGAPTRPAPAAPRLVALRDVGFHYPGGSGTPPALKGVDLEVRAGQTIALVGENGSGKTTLAKIIAGLYTPTAGQVSWDGVDIAEMDPRSVADRIVMVLQEPIRWPHTARANVRAGRHDRDDPGDVALREAAELAGADTVVAALPLGWQTLLSKYFRGGLELSGGQWQRLAVARGVFRDAPLLIWDEPTAPLDAKAEFAVYESLRRLAAGRIVILITHRLASVRNSDRIYLLHQGEVVEEGTHDQLIAGSGRYAEMYALQAQMYTESPAVPAR</sequence>
<dbReference type="InterPro" id="IPR039421">
    <property type="entry name" value="Type_1_exporter"/>
</dbReference>
<feature type="transmembrane region" description="Helical" evidence="7">
    <location>
        <begin position="188"/>
        <end position="208"/>
    </location>
</feature>
<dbReference type="PROSITE" id="PS00211">
    <property type="entry name" value="ABC_TRANSPORTER_1"/>
    <property type="match status" value="1"/>
</dbReference>
<dbReference type="PROSITE" id="PS50929">
    <property type="entry name" value="ABC_TM1F"/>
    <property type="match status" value="1"/>
</dbReference>
<name>A0ABP7IDR0_9ACTN</name>